<dbReference type="AlphaFoldDB" id="A0A453QM62"/>
<evidence type="ECO:0000313" key="1">
    <source>
        <dbReference type="EnsemblPlants" id="AET7Gv20234400.1"/>
    </source>
</evidence>
<evidence type="ECO:0000313" key="2">
    <source>
        <dbReference type="Proteomes" id="UP000015105"/>
    </source>
</evidence>
<reference evidence="1" key="3">
    <citation type="journal article" date="2017" name="Nature">
        <title>Genome sequence of the progenitor of the wheat D genome Aegilops tauschii.</title>
        <authorList>
            <person name="Luo M.C."/>
            <person name="Gu Y.Q."/>
            <person name="Puiu D."/>
            <person name="Wang H."/>
            <person name="Twardziok S.O."/>
            <person name="Deal K.R."/>
            <person name="Huo N."/>
            <person name="Zhu T."/>
            <person name="Wang L."/>
            <person name="Wang Y."/>
            <person name="McGuire P.E."/>
            <person name="Liu S."/>
            <person name="Long H."/>
            <person name="Ramasamy R.K."/>
            <person name="Rodriguez J.C."/>
            <person name="Van S.L."/>
            <person name="Yuan L."/>
            <person name="Wang Z."/>
            <person name="Xia Z."/>
            <person name="Xiao L."/>
            <person name="Anderson O.D."/>
            <person name="Ouyang S."/>
            <person name="Liang Y."/>
            <person name="Zimin A.V."/>
            <person name="Pertea G."/>
            <person name="Qi P."/>
            <person name="Bennetzen J.L."/>
            <person name="Dai X."/>
            <person name="Dawson M.W."/>
            <person name="Muller H.G."/>
            <person name="Kugler K."/>
            <person name="Rivarola-Duarte L."/>
            <person name="Spannagl M."/>
            <person name="Mayer K.F.X."/>
            <person name="Lu F.H."/>
            <person name="Bevan M.W."/>
            <person name="Leroy P."/>
            <person name="Li P."/>
            <person name="You F.M."/>
            <person name="Sun Q."/>
            <person name="Liu Z."/>
            <person name="Lyons E."/>
            <person name="Wicker T."/>
            <person name="Salzberg S.L."/>
            <person name="Devos K.M."/>
            <person name="Dvorak J."/>
        </authorList>
    </citation>
    <scope>NUCLEOTIDE SEQUENCE [LARGE SCALE GENOMIC DNA]</scope>
    <source>
        <strain evidence="1">cv. AL8/78</strain>
    </source>
</reference>
<organism evidence="1 2">
    <name type="scientific">Aegilops tauschii subsp. strangulata</name>
    <name type="common">Goatgrass</name>
    <dbReference type="NCBI Taxonomy" id="200361"/>
    <lineage>
        <taxon>Eukaryota</taxon>
        <taxon>Viridiplantae</taxon>
        <taxon>Streptophyta</taxon>
        <taxon>Embryophyta</taxon>
        <taxon>Tracheophyta</taxon>
        <taxon>Spermatophyta</taxon>
        <taxon>Magnoliopsida</taxon>
        <taxon>Liliopsida</taxon>
        <taxon>Poales</taxon>
        <taxon>Poaceae</taxon>
        <taxon>BOP clade</taxon>
        <taxon>Pooideae</taxon>
        <taxon>Triticodae</taxon>
        <taxon>Triticeae</taxon>
        <taxon>Triticinae</taxon>
        <taxon>Aegilops</taxon>
    </lineage>
</organism>
<keyword evidence="2" id="KW-1185">Reference proteome</keyword>
<dbReference type="Proteomes" id="UP000015105">
    <property type="component" value="Chromosome 7D"/>
</dbReference>
<reference evidence="2" key="1">
    <citation type="journal article" date="2014" name="Science">
        <title>Ancient hybridizations among the ancestral genomes of bread wheat.</title>
        <authorList>
            <consortium name="International Wheat Genome Sequencing Consortium,"/>
            <person name="Marcussen T."/>
            <person name="Sandve S.R."/>
            <person name="Heier L."/>
            <person name="Spannagl M."/>
            <person name="Pfeifer M."/>
            <person name="Jakobsen K.S."/>
            <person name="Wulff B.B."/>
            <person name="Steuernagel B."/>
            <person name="Mayer K.F."/>
            <person name="Olsen O.A."/>
        </authorList>
    </citation>
    <scope>NUCLEOTIDE SEQUENCE [LARGE SCALE GENOMIC DNA]</scope>
    <source>
        <strain evidence="2">cv. AL8/78</strain>
    </source>
</reference>
<reference evidence="1" key="5">
    <citation type="journal article" date="2021" name="G3 (Bethesda)">
        <title>Aegilops tauschii genome assembly Aet v5.0 features greater sequence contiguity and improved annotation.</title>
        <authorList>
            <person name="Wang L."/>
            <person name="Zhu T."/>
            <person name="Rodriguez J.C."/>
            <person name="Deal K.R."/>
            <person name="Dubcovsky J."/>
            <person name="McGuire P.E."/>
            <person name="Lux T."/>
            <person name="Spannagl M."/>
            <person name="Mayer K.F.X."/>
            <person name="Baldrich P."/>
            <person name="Meyers B.C."/>
            <person name="Huo N."/>
            <person name="Gu Y.Q."/>
            <person name="Zhou H."/>
            <person name="Devos K.M."/>
            <person name="Bennetzen J.L."/>
            <person name="Unver T."/>
            <person name="Budak H."/>
            <person name="Gulick P.J."/>
            <person name="Galiba G."/>
            <person name="Kalapos B."/>
            <person name="Nelson D.R."/>
            <person name="Li P."/>
            <person name="You F.M."/>
            <person name="Luo M.C."/>
            <person name="Dvorak J."/>
        </authorList>
    </citation>
    <scope>NUCLEOTIDE SEQUENCE [LARGE SCALE GENOMIC DNA]</scope>
    <source>
        <strain evidence="1">cv. AL8/78</strain>
    </source>
</reference>
<dbReference type="Gramene" id="AET7Gv20234400.1">
    <property type="protein sequence ID" value="AET7Gv20234400.1"/>
    <property type="gene ID" value="AET7Gv20234400"/>
</dbReference>
<dbReference type="STRING" id="200361.A0A453QM62"/>
<evidence type="ECO:0008006" key="3">
    <source>
        <dbReference type="Google" id="ProtNLM"/>
    </source>
</evidence>
<proteinExistence type="predicted"/>
<dbReference type="EnsemblPlants" id="AET7Gv20234400.1">
    <property type="protein sequence ID" value="AET7Gv20234400.1"/>
    <property type="gene ID" value="AET7Gv20234400"/>
</dbReference>
<accession>A0A453QM62</accession>
<sequence length="65" mass="7268">MAVFDHFYRLARGDFSNVNLVMIVLLPKKEGATTVGDYRPINLIHSVAKLVAKVLSRRLATVVNQ</sequence>
<reference evidence="1" key="4">
    <citation type="submission" date="2019-03" db="UniProtKB">
        <authorList>
            <consortium name="EnsemblPlants"/>
        </authorList>
    </citation>
    <scope>IDENTIFICATION</scope>
</reference>
<protein>
    <recommendedName>
        <fullName evidence="3">Reverse transcriptase domain-containing protein</fullName>
    </recommendedName>
</protein>
<reference evidence="2" key="2">
    <citation type="journal article" date="2017" name="Nat. Plants">
        <title>The Aegilops tauschii genome reveals multiple impacts of transposons.</title>
        <authorList>
            <person name="Zhao G."/>
            <person name="Zou C."/>
            <person name="Li K."/>
            <person name="Wang K."/>
            <person name="Li T."/>
            <person name="Gao L."/>
            <person name="Zhang X."/>
            <person name="Wang H."/>
            <person name="Yang Z."/>
            <person name="Liu X."/>
            <person name="Jiang W."/>
            <person name="Mao L."/>
            <person name="Kong X."/>
            <person name="Jiao Y."/>
            <person name="Jia J."/>
        </authorList>
    </citation>
    <scope>NUCLEOTIDE SEQUENCE [LARGE SCALE GENOMIC DNA]</scope>
    <source>
        <strain evidence="2">cv. AL8/78</strain>
    </source>
</reference>
<name>A0A453QM62_AEGTS</name>